<keyword evidence="12" id="KW-0238">DNA-binding</keyword>
<evidence type="ECO:0000256" key="16">
    <source>
        <dbReference type="PROSITE-ProRule" id="PRU01016"/>
    </source>
</evidence>
<evidence type="ECO:0000256" key="4">
    <source>
        <dbReference type="ARBA" id="ARBA00007535"/>
    </source>
</evidence>
<comment type="function">
    <text evidence="1 19">Aux/IAA proteins are short-lived transcriptional factors that function as repressors of early auxin response genes at low auxin concentrations.</text>
</comment>
<keyword evidence="13 19" id="KW-0804">Transcription</keyword>
<evidence type="ECO:0000256" key="14">
    <source>
        <dbReference type="ARBA" id="ARBA00023242"/>
    </source>
</evidence>
<comment type="similarity">
    <text evidence="16 17">Belongs to the class I-like SAM-binding methyltransferase superfamily. C5-methyltransferase family.</text>
</comment>
<feature type="region of interest" description="Disordered" evidence="21">
    <location>
        <begin position="1"/>
        <end position="41"/>
    </location>
</feature>
<dbReference type="InterPro" id="IPR033389">
    <property type="entry name" value="AUX/IAA_dom"/>
</dbReference>
<dbReference type="PRINTS" id="PR00105">
    <property type="entry name" value="C5METTRFRASE"/>
</dbReference>
<dbReference type="SUPFAM" id="SSF54277">
    <property type="entry name" value="CAD &amp; PB1 domains"/>
    <property type="match status" value="1"/>
</dbReference>
<feature type="region of interest" description="Disordered" evidence="21">
    <location>
        <begin position="1757"/>
        <end position="1789"/>
    </location>
</feature>
<evidence type="ECO:0000256" key="18">
    <source>
        <dbReference type="RuleBase" id="RU000417"/>
    </source>
</evidence>
<evidence type="ECO:0000256" key="17">
    <source>
        <dbReference type="RuleBase" id="RU000416"/>
    </source>
</evidence>
<evidence type="ECO:0000313" key="25">
    <source>
        <dbReference type="Proteomes" id="UP001055439"/>
    </source>
</evidence>
<dbReference type="GO" id="GO:0005634">
    <property type="term" value="C:nucleus"/>
    <property type="evidence" value="ECO:0007669"/>
    <property type="project" value="UniProtKB-SubCell"/>
</dbReference>
<dbReference type="PROSITE" id="PS51679">
    <property type="entry name" value="SAM_MT_C5"/>
    <property type="match status" value="1"/>
</dbReference>
<keyword evidence="20" id="KW-0175">Coiled coil</keyword>
<dbReference type="InterPro" id="IPR018117">
    <property type="entry name" value="C5_DNA_meth_AS"/>
</dbReference>
<dbReference type="InterPro" id="IPR031303">
    <property type="entry name" value="C5_meth_CS"/>
</dbReference>
<dbReference type="Gene3D" id="3.90.120.10">
    <property type="entry name" value="DNA Methylase, subunit A, domain 2"/>
    <property type="match status" value="2"/>
</dbReference>
<dbReference type="PROSITE" id="PS51038">
    <property type="entry name" value="BAH"/>
    <property type="match status" value="2"/>
</dbReference>
<dbReference type="GO" id="GO:0003682">
    <property type="term" value="F:chromatin binding"/>
    <property type="evidence" value="ECO:0007669"/>
    <property type="project" value="InterPro"/>
</dbReference>
<dbReference type="PROSITE" id="PS51745">
    <property type="entry name" value="PB1"/>
    <property type="match status" value="1"/>
</dbReference>
<comment type="subcellular location">
    <subcellularLocation>
        <location evidence="2 19">Nucleus</location>
    </subcellularLocation>
</comment>
<dbReference type="OrthoDB" id="5376140at2759"/>
<feature type="domain" description="PB1" evidence="23">
    <location>
        <begin position="131"/>
        <end position="235"/>
    </location>
</feature>
<evidence type="ECO:0000256" key="13">
    <source>
        <dbReference type="ARBA" id="ARBA00023163"/>
    </source>
</evidence>
<dbReference type="PROSITE" id="PS00094">
    <property type="entry name" value="C5_MTASE_1"/>
    <property type="match status" value="1"/>
</dbReference>
<keyword evidence="14 19" id="KW-0539">Nucleus</keyword>
<dbReference type="FunFam" id="3.40.50.150:FF:000128">
    <property type="entry name" value="DNA (cytosine-5)-methyltransferase"/>
    <property type="match status" value="1"/>
</dbReference>
<evidence type="ECO:0000256" key="7">
    <source>
        <dbReference type="ARBA" id="ARBA00022603"/>
    </source>
</evidence>
<feature type="coiled-coil region" evidence="20">
    <location>
        <begin position="504"/>
        <end position="535"/>
    </location>
</feature>
<dbReference type="PROSITE" id="PS00095">
    <property type="entry name" value="C5_MTASE_2"/>
    <property type="match status" value="1"/>
</dbReference>
<evidence type="ECO:0000313" key="24">
    <source>
        <dbReference type="EMBL" id="URD98857.1"/>
    </source>
</evidence>
<evidence type="ECO:0000256" key="2">
    <source>
        <dbReference type="ARBA" id="ARBA00004123"/>
    </source>
</evidence>
<comment type="subunit">
    <text evidence="5 19">Homodimers and heterodimers.</text>
</comment>
<comment type="similarity">
    <text evidence="4">Belongs to the CorA metal ion transporter (MIT) (TC 1.A.35.5) family.</text>
</comment>
<dbReference type="Pfam" id="PF01426">
    <property type="entry name" value="BAH"/>
    <property type="match status" value="2"/>
</dbReference>
<evidence type="ECO:0000256" key="8">
    <source>
        <dbReference type="ARBA" id="ARBA00022679"/>
    </source>
</evidence>
<dbReference type="SMART" id="SM00439">
    <property type="entry name" value="BAH"/>
    <property type="match status" value="2"/>
</dbReference>
<evidence type="ECO:0000256" key="15">
    <source>
        <dbReference type="ARBA" id="ARBA00023294"/>
    </source>
</evidence>
<feature type="domain" description="BAH" evidence="22">
    <location>
        <begin position="1609"/>
        <end position="1750"/>
    </location>
</feature>
<feature type="compositionally biased region" description="Acidic residues" evidence="21">
    <location>
        <begin position="1370"/>
        <end position="1384"/>
    </location>
</feature>
<keyword evidence="8 16" id="KW-0808">Transferase</keyword>
<keyword evidence="11 19" id="KW-0805">Transcription regulation</keyword>
<keyword evidence="15 19" id="KW-0927">Auxin signaling pathway</keyword>
<evidence type="ECO:0000256" key="12">
    <source>
        <dbReference type="ARBA" id="ARBA00023125"/>
    </source>
</evidence>
<sequence length="2224" mass="249647">MATGSSAGGKDGHSLGFEETELRLGLPGGGSGGEGDVGKNSGKRAFAETIDLKLKFQAAEDTKDMAAAVKMKRSPSQMNITASATDPEKPPAPKAQLVGWPPVRSHRRSMLAVQSEKPSKADGDRPAGSLAAFVKVCVDGAPYLRKIDLKMYRSYQELSMALQKMFSSFTSVSSSCGSRGTNGGDSMNEGKLVDLIAGSEFVPTYEDKDGDWMLVGDVPWEMFVESCKRLRLMKGSEAVGLDVVSDPSSKSKCQQKALSLDLQQASCVRVFLYCYYVSEYARIRFLSRRNPTHLVLPTAFFLHVLIVKEGNWNSNLGNLCDPLRWSSPPAGNIVHAMGRDGRSAAAATGARSWISMDCTGRGIVLDVDKHEIMRRVQIHARDMRIIDPLLSYPSAILGREKAIVLNLEILLRDPSEETVTPVVQELHRRLPPIVAHQAEGEGRGQHEAESAEEAVSPFEFRALEVALEAICSSLDARTMELEIDAYPALDELTAKICSRNLDRVRKLKSAMTRLIARVQKVRDELERLLDDDNDMADLYLSRKMATESPCLVDSAVSDLAPNSPVLVSKTSRVSRTSVATLHGNEYNVEELEMLLEAYFIQIDGSLNRLNTLREYVDDTEDYINFQLDNHRNQLIQVIASFDIFQLLWVLKKATEQLSYGKGSDGLRFHRFHLLFTVYLLPCRQIVCPIHSAYDNARPLIELMALLKMKKNGKGRPTKRKVTDDAKMAKAAVASEKPHNNLENGKATCKRPKRAAACSNFKEETVRISEKSIFVETKKVRIEEDEEVAIDLTRLGAEDLPPCRRLVDFTFHDSDGNAQPFEMSEIDDCFITALIMPMDDNMEKDKERGIKCEGFGRIESWSISGYDEGSPIIWVSTENADYECVKPAISYKKFYDLFYEKARTCIEVYRKLARSVGGNPNLSLEELLAAVIRSMSGTKNFPGGLSSREFVISLGDFVYNQLTGLDETSANNDVHLATLPALMALRDECRSRSESCNLAPRMSNGNLQIKEGKNLDATEDDDEKLATILQEEEDWKAMKQQRGRHAMNSQKNIYVKISEAEIANDYPLPAYYRPSTNEMDEYIFFESESHMSYSDLPRRILDNWALYNSDSRLITLELLPMKPCAEVDVTVFGSGQMREDDGCGYFLDEDLGQSSSSATNHSYNEGVPTYLSAIKEWMIEFGSSMIFISIRTDVAWYRLGKPTQQYVPWYEPVLKTARLAIAIITLLKEQTRVSKLSFVDVIKKVSAFDKNHPAYISSNLALVERFIVVHGQIILQQFAEYPDEKIRKCAFVSGLSDKMEQKCHTKLIMKKRSVVRKEANLNPCAAIGPVISNRKVMRATTTRFISKIWGDYYLNYFPEDSHDGDPCESIVPEEEQEDNDDEEVDDEMTLVQVEKAPTPHSSSRSCHSKSSYKEIRWEGKSVGQMDSGEALYHNAVVRGQIIAVGGAVTTEVDETDVPAILFVEYMFERHDGIKMVHGRMMHRGSQTILGNAADEREVFLATDCMEIELGNVKESIVVDIRLWSWGHKYRKEYANADKIDRAKAEENKRKGLPMEYYCKSLYYPEKGGFFALRYGKLGLGSGFCNSCKERTLQVDEFILSSETSFVYKEIEYSVQDFMYVQPQFFAEENEEDHGTFKAGRNVGLKAYVVCQILEIQAPTGSAKPTTESAKVKVRRFYRPEDVSSSKAYSSDIREVYYSEEILTVPVEMIKGKCEVRKRIDLPNLELPVVLDHVFFCEYSYDPVKGALKQLPAKTKLTSLARKADPSTSRNKKGKEKCEDNEQKFSDKQKDEPCENRLATLDIFAGCGGLSEGLQQSGVSYTKWAIEYEQPAGEAFSENHLETLMAIMEKCGDADECISTSEAGELAAAFDEEKLKNLPVPGEVDFINGGPPCQGFSGMNRFNQSTWSKVQCEMILAFLSFAEYFRPKFFLLENVRNFVSFNKGQTFRLTLASLLAMGYQVRFGILEAGAYGVSQSRKRAFIWAASPEEILPEWPEPMHVFAGPELKISMPMNVQYAAVRSTAGGAPFRSITVRDTIGDLPPVENGASKSTINYGSEPISWFQKKIRGSMSSLNDHISKEMNELNLIRCQRIPKRPGADWRDLPDEKVKLSTGQMVDLIPWCLPNTAKRHNQWKGLFGRLDWDGNFPTSITDPQPMGKVGMCFHPEQDRILTVRECARSQGFPDSYRFSGNIQNKHRQIGNAVPPPLAYALGTKLKEAIEAKLSSV</sequence>
<dbReference type="InterPro" id="IPR022702">
    <property type="entry name" value="Cytosine_MeTrfase1_RFD"/>
</dbReference>
<keyword evidence="6 19" id="KW-0678">Repressor</keyword>
<dbReference type="GO" id="GO:0044027">
    <property type="term" value="P:negative regulation of gene expression via chromosomal CpG island methylation"/>
    <property type="evidence" value="ECO:0007669"/>
    <property type="project" value="TreeGrafter"/>
</dbReference>
<evidence type="ECO:0000256" key="6">
    <source>
        <dbReference type="ARBA" id="ARBA00022491"/>
    </source>
</evidence>
<dbReference type="GO" id="GO:0015095">
    <property type="term" value="F:magnesium ion transmembrane transporter activity"/>
    <property type="evidence" value="ECO:0007669"/>
    <property type="project" value="UniProtKB-ARBA"/>
</dbReference>
<dbReference type="CDD" id="cd12823">
    <property type="entry name" value="Mrs2_Mfm1p-like"/>
    <property type="match status" value="1"/>
</dbReference>
<dbReference type="NCBIfam" id="TIGR00675">
    <property type="entry name" value="dcm"/>
    <property type="match status" value="1"/>
</dbReference>
<dbReference type="FunFam" id="1.20.58.340:FF:000024">
    <property type="entry name" value="Magnesium transporter MRS2-5"/>
    <property type="match status" value="1"/>
</dbReference>
<gene>
    <name evidence="24" type="ORF">MUK42_29030</name>
</gene>
<feature type="region of interest" description="Disordered" evidence="21">
    <location>
        <begin position="1363"/>
        <end position="1384"/>
    </location>
</feature>
<feature type="compositionally biased region" description="Gly residues" evidence="21">
    <location>
        <begin position="26"/>
        <end position="35"/>
    </location>
</feature>
<comment type="catalytic activity">
    <reaction evidence="18">
        <text>a 2'-deoxycytidine in DNA + S-adenosyl-L-methionine = a 5-methyl-2'-deoxycytidine in DNA + S-adenosyl-L-homocysteine + H(+)</text>
        <dbReference type="Rhea" id="RHEA:13681"/>
        <dbReference type="Rhea" id="RHEA-COMP:11369"/>
        <dbReference type="Rhea" id="RHEA-COMP:11370"/>
        <dbReference type="ChEBI" id="CHEBI:15378"/>
        <dbReference type="ChEBI" id="CHEBI:57856"/>
        <dbReference type="ChEBI" id="CHEBI:59789"/>
        <dbReference type="ChEBI" id="CHEBI:85452"/>
        <dbReference type="ChEBI" id="CHEBI:85454"/>
        <dbReference type="EC" id="2.1.1.37"/>
    </reaction>
</comment>
<dbReference type="InterPro" id="IPR053793">
    <property type="entry name" value="PB1-like"/>
</dbReference>
<dbReference type="EC" id="2.1.1.37" evidence="18"/>
<keyword evidence="7 16" id="KW-0489">Methyltransferase</keyword>
<dbReference type="FunFam" id="3.90.120.10:FF:000002">
    <property type="entry name" value="DNA (cytosine-5)-methyltransferase"/>
    <property type="match status" value="1"/>
</dbReference>
<dbReference type="Pfam" id="PF00145">
    <property type="entry name" value="DNA_methylase"/>
    <property type="match status" value="1"/>
</dbReference>
<dbReference type="Gene3D" id="3.10.20.90">
    <property type="entry name" value="Phosphatidylinositol 3-kinase Catalytic Subunit, Chain A, domain 1"/>
    <property type="match status" value="1"/>
</dbReference>
<protein>
    <recommendedName>
        <fullName evidence="18 19">Multifunctional fusion protein</fullName>
    </recommendedName>
    <domain>
        <recommendedName>
            <fullName evidence="18">Cytosine-specific methyltransferase</fullName>
            <ecNumber evidence="18">2.1.1.37</ecNumber>
        </recommendedName>
    </domain>
    <domain>
        <recommendedName>
            <fullName evidence="19">Auxin-responsive protein</fullName>
        </recommendedName>
    </domain>
</protein>
<dbReference type="PANTHER" id="PTHR10629:SF52">
    <property type="entry name" value="DNA (CYTOSINE-5)-METHYLTRANSFERASE 1"/>
    <property type="match status" value="1"/>
</dbReference>
<evidence type="ECO:0000256" key="20">
    <source>
        <dbReference type="SAM" id="Coils"/>
    </source>
</evidence>
<dbReference type="EMBL" id="CP097506">
    <property type="protein sequence ID" value="URD98857.1"/>
    <property type="molecule type" value="Genomic_DNA"/>
</dbReference>
<proteinExistence type="inferred from homology"/>
<dbReference type="InterPro" id="IPR001025">
    <property type="entry name" value="BAH_dom"/>
</dbReference>
<evidence type="ECO:0000256" key="21">
    <source>
        <dbReference type="SAM" id="MobiDB-lite"/>
    </source>
</evidence>
<dbReference type="Gene3D" id="1.20.58.340">
    <property type="entry name" value="Magnesium transport protein CorA, transmembrane region"/>
    <property type="match status" value="1"/>
</dbReference>
<feature type="region of interest" description="Disordered" evidence="21">
    <location>
        <begin position="70"/>
        <end position="99"/>
    </location>
</feature>
<evidence type="ECO:0000259" key="23">
    <source>
        <dbReference type="PROSITE" id="PS51745"/>
    </source>
</evidence>
<evidence type="ECO:0000256" key="9">
    <source>
        <dbReference type="ARBA" id="ARBA00022691"/>
    </source>
</evidence>
<evidence type="ECO:0000259" key="22">
    <source>
        <dbReference type="PROSITE" id="PS51038"/>
    </source>
</evidence>
<feature type="active site" evidence="16">
    <location>
        <position position="1891"/>
    </location>
</feature>
<evidence type="ECO:0000256" key="19">
    <source>
        <dbReference type="RuleBase" id="RU004549"/>
    </source>
</evidence>
<dbReference type="InterPro" id="IPR001525">
    <property type="entry name" value="C5_MeTfrase"/>
</dbReference>
<dbReference type="PANTHER" id="PTHR10629">
    <property type="entry name" value="CYTOSINE-SPECIFIC METHYLTRANSFERASE"/>
    <property type="match status" value="1"/>
</dbReference>
<dbReference type="GO" id="GO:0003677">
    <property type="term" value="F:DNA binding"/>
    <property type="evidence" value="ECO:0007669"/>
    <property type="project" value="UniProtKB-KW"/>
</dbReference>
<evidence type="ECO:0000256" key="5">
    <source>
        <dbReference type="ARBA" id="ARBA00011726"/>
    </source>
</evidence>
<keyword evidence="10" id="KW-0677">Repeat</keyword>
<name>A0A9E7FPK2_9LILI</name>
<dbReference type="Pfam" id="PF12047">
    <property type="entry name" value="DNMT1-RFD"/>
    <property type="match status" value="2"/>
</dbReference>
<feature type="domain" description="BAH" evidence="22">
    <location>
        <begin position="1439"/>
        <end position="1572"/>
    </location>
</feature>
<evidence type="ECO:0000256" key="10">
    <source>
        <dbReference type="ARBA" id="ARBA00022737"/>
    </source>
</evidence>
<dbReference type="Gene3D" id="2.30.30.490">
    <property type="match status" value="2"/>
</dbReference>
<organism evidence="24 25">
    <name type="scientific">Musa troglodytarum</name>
    <name type="common">fe'i banana</name>
    <dbReference type="NCBI Taxonomy" id="320322"/>
    <lineage>
        <taxon>Eukaryota</taxon>
        <taxon>Viridiplantae</taxon>
        <taxon>Streptophyta</taxon>
        <taxon>Embryophyta</taxon>
        <taxon>Tracheophyta</taxon>
        <taxon>Spermatophyta</taxon>
        <taxon>Magnoliopsida</taxon>
        <taxon>Liliopsida</taxon>
        <taxon>Zingiberales</taxon>
        <taxon>Musaceae</taxon>
        <taxon>Musa</taxon>
    </lineage>
</organism>
<feature type="compositionally biased region" description="Polar residues" evidence="21">
    <location>
        <begin position="74"/>
        <end position="84"/>
    </location>
</feature>
<dbReference type="GO" id="GO:0009734">
    <property type="term" value="P:auxin-activated signaling pathway"/>
    <property type="evidence" value="ECO:0007669"/>
    <property type="project" value="UniProtKB-UniRule"/>
</dbReference>
<dbReference type="Pfam" id="PF02309">
    <property type="entry name" value="AUX_IAA"/>
    <property type="match status" value="1"/>
</dbReference>
<keyword evidence="25" id="KW-1185">Reference proteome</keyword>
<evidence type="ECO:0000256" key="11">
    <source>
        <dbReference type="ARBA" id="ARBA00023015"/>
    </source>
</evidence>
<reference evidence="24" key="1">
    <citation type="submission" date="2022-05" db="EMBL/GenBank/DDBJ databases">
        <title>The Musa troglodytarum L. genome provides insights into the mechanism of non-climacteric behaviour and enrichment of carotenoids.</title>
        <authorList>
            <person name="Wang J."/>
        </authorList>
    </citation>
    <scope>NUCLEOTIDE SEQUENCE</scope>
    <source>
        <tissue evidence="24">Leaf</tissue>
    </source>
</reference>
<dbReference type="Pfam" id="PF22099">
    <property type="entry name" value="MRS2-like"/>
    <property type="match status" value="1"/>
</dbReference>
<comment type="similarity">
    <text evidence="3 19">Belongs to the Aux/IAA family.</text>
</comment>
<evidence type="ECO:0000256" key="3">
    <source>
        <dbReference type="ARBA" id="ARBA00006728"/>
    </source>
</evidence>
<feature type="compositionally biased region" description="Basic and acidic residues" evidence="21">
    <location>
        <begin position="1774"/>
        <end position="1789"/>
    </location>
</feature>
<dbReference type="InterPro" id="IPR029063">
    <property type="entry name" value="SAM-dependent_MTases_sf"/>
</dbReference>
<dbReference type="InterPro" id="IPR043151">
    <property type="entry name" value="BAH_sf"/>
</dbReference>
<dbReference type="InterPro" id="IPR050390">
    <property type="entry name" value="C5-Methyltransferase"/>
</dbReference>
<evidence type="ECO:0000256" key="1">
    <source>
        <dbReference type="ARBA" id="ARBA00002159"/>
    </source>
</evidence>
<dbReference type="FunFam" id="3.90.120.10:FF:000004">
    <property type="entry name" value="DNA (cytosine-5)-methyltransferase"/>
    <property type="match status" value="1"/>
</dbReference>
<dbReference type="Gene3D" id="2.40.128.330">
    <property type="match status" value="1"/>
</dbReference>
<accession>A0A9E7FPK2</accession>
<dbReference type="GO" id="GO:0003886">
    <property type="term" value="F:DNA (cytosine-5-)-methyltransferase activity"/>
    <property type="evidence" value="ECO:0007669"/>
    <property type="project" value="UniProtKB-EC"/>
</dbReference>
<dbReference type="FunFam" id="3.10.20.90:FF:000078">
    <property type="entry name" value="Auxin-responsive protein"/>
    <property type="match status" value="1"/>
</dbReference>
<keyword evidence="9 16" id="KW-0949">S-adenosyl-L-methionine</keyword>
<dbReference type="GO" id="GO:0032259">
    <property type="term" value="P:methylation"/>
    <property type="evidence" value="ECO:0007669"/>
    <property type="project" value="UniProtKB-KW"/>
</dbReference>
<dbReference type="FunFam" id="3.40.50.150:FF:000108">
    <property type="entry name" value="DNA (cytosine-5)-methyltransferase"/>
    <property type="match status" value="1"/>
</dbReference>
<dbReference type="Proteomes" id="UP001055439">
    <property type="component" value="Chromosome 4"/>
</dbReference>
<dbReference type="InterPro" id="IPR039204">
    <property type="entry name" value="MRS2-like"/>
</dbReference>
<dbReference type="Gene3D" id="3.40.50.150">
    <property type="entry name" value="Vaccinia Virus protein VP39"/>
    <property type="match status" value="1"/>
</dbReference>
<dbReference type="CDD" id="cd04708">
    <property type="entry name" value="BAH_plantDCM_II"/>
    <property type="match status" value="1"/>
</dbReference>
<dbReference type="SUPFAM" id="SSF53335">
    <property type="entry name" value="S-adenosyl-L-methionine-dependent methyltransferases"/>
    <property type="match status" value="1"/>
</dbReference>